<dbReference type="EnsemblPlants" id="OB04G10030.1">
    <property type="protein sequence ID" value="OB04G10030.1"/>
    <property type="gene ID" value="OB04G10030"/>
</dbReference>
<feature type="domain" description="Legume lectin" evidence="2">
    <location>
        <begin position="1"/>
        <end position="38"/>
    </location>
</feature>
<dbReference type="Pfam" id="PF00139">
    <property type="entry name" value="Lectin_legB"/>
    <property type="match status" value="1"/>
</dbReference>
<name>J3LV28_ORYBR</name>
<evidence type="ECO:0000313" key="3">
    <source>
        <dbReference type="EnsemblPlants" id="OB04G10030.1"/>
    </source>
</evidence>
<evidence type="ECO:0000259" key="2">
    <source>
        <dbReference type="Pfam" id="PF00139"/>
    </source>
</evidence>
<reference evidence="3" key="2">
    <citation type="submission" date="2013-04" db="UniProtKB">
        <authorList>
            <consortium name="EnsemblPlants"/>
        </authorList>
    </citation>
    <scope>IDENTIFICATION</scope>
</reference>
<dbReference type="Gramene" id="OB04G10030.1">
    <property type="protein sequence ID" value="OB04G10030.1"/>
    <property type="gene ID" value="OB04G10030"/>
</dbReference>
<dbReference type="Proteomes" id="UP000006038">
    <property type="component" value="Chromosome 4"/>
</dbReference>
<sequence length="93" mass="9875">MYIGFSSATGIVATHHYVLGWSFSLDGPTPQLDFSKLPPSCHGWVQSLGPSSWTSCCPWSRRCSLLLHLPLSSSSSGGSGVTLSCIKTGRMTA</sequence>
<keyword evidence="1" id="KW-0430">Lectin</keyword>
<accession>J3LV28</accession>
<protein>
    <recommendedName>
        <fullName evidence="2">Legume lectin domain-containing protein</fullName>
    </recommendedName>
</protein>
<dbReference type="HOGENOM" id="CLU_2403170_0_0_1"/>
<dbReference type="GO" id="GO:0030246">
    <property type="term" value="F:carbohydrate binding"/>
    <property type="evidence" value="ECO:0007669"/>
    <property type="project" value="UniProtKB-KW"/>
</dbReference>
<dbReference type="STRING" id="4533.J3LV28"/>
<reference evidence="3" key="1">
    <citation type="journal article" date="2013" name="Nat. Commun.">
        <title>Whole-genome sequencing of Oryza brachyantha reveals mechanisms underlying Oryza genome evolution.</title>
        <authorList>
            <person name="Chen J."/>
            <person name="Huang Q."/>
            <person name="Gao D."/>
            <person name="Wang J."/>
            <person name="Lang Y."/>
            <person name="Liu T."/>
            <person name="Li B."/>
            <person name="Bai Z."/>
            <person name="Luis Goicoechea J."/>
            <person name="Liang C."/>
            <person name="Chen C."/>
            <person name="Zhang W."/>
            <person name="Sun S."/>
            <person name="Liao Y."/>
            <person name="Zhang X."/>
            <person name="Yang L."/>
            <person name="Song C."/>
            <person name="Wang M."/>
            <person name="Shi J."/>
            <person name="Liu G."/>
            <person name="Liu J."/>
            <person name="Zhou H."/>
            <person name="Zhou W."/>
            <person name="Yu Q."/>
            <person name="An N."/>
            <person name="Chen Y."/>
            <person name="Cai Q."/>
            <person name="Wang B."/>
            <person name="Liu B."/>
            <person name="Min J."/>
            <person name="Huang Y."/>
            <person name="Wu H."/>
            <person name="Li Z."/>
            <person name="Zhang Y."/>
            <person name="Yin Y."/>
            <person name="Song W."/>
            <person name="Jiang J."/>
            <person name="Jackson S.A."/>
            <person name="Wing R.A."/>
            <person name="Wang J."/>
            <person name="Chen M."/>
        </authorList>
    </citation>
    <scope>NUCLEOTIDE SEQUENCE [LARGE SCALE GENOMIC DNA]</scope>
    <source>
        <strain evidence="3">cv. IRGC 101232</strain>
    </source>
</reference>
<evidence type="ECO:0000313" key="4">
    <source>
        <dbReference type="Proteomes" id="UP000006038"/>
    </source>
</evidence>
<dbReference type="InterPro" id="IPR013320">
    <property type="entry name" value="ConA-like_dom_sf"/>
</dbReference>
<keyword evidence="4" id="KW-1185">Reference proteome</keyword>
<dbReference type="SUPFAM" id="SSF49899">
    <property type="entry name" value="Concanavalin A-like lectins/glucanases"/>
    <property type="match status" value="1"/>
</dbReference>
<evidence type="ECO:0000256" key="1">
    <source>
        <dbReference type="ARBA" id="ARBA00022734"/>
    </source>
</evidence>
<organism evidence="3">
    <name type="scientific">Oryza brachyantha</name>
    <name type="common">malo sina</name>
    <dbReference type="NCBI Taxonomy" id="4533"/>
    <lineage>
        <taxon>Eukaryota</taxon>
        <taxon>Viridiplantae</taxon>
        <taxon>Streptophyta</taxon>
        <taxon>Embryophyta</taxon>
        <taxon>Tracheophyta</taxon>
        <taxon>Spermatophyta</taxon>
        <taxon>Magnoliopsida</taxon>
        <taxon>Liliopsida</taxon>
        <taxon>Poales</taxon>
        <taxon>Poaceae</taxon>
        <taxon>BOP clade</taxon>
        <taxon>Oryzoideae</taxon>
        <taxon>Oryzeae</taxon>
        <taxon>Oryzinae</taxon>
        <taxon>Oryza</taxon>
    </lineage>
</organism>
<dbReference type="AlphaFoldDB" id="J3LV28"/>
<proteinExistence type="predicted"/>
<dbReference type="Gene3D" id="2.60.120.200">
    <property type="match status" value="1"/>
</dbReference>
<dbReference type="InterPro" id="IPR001220">
    <property type="entry name" value="Legume_lectin_dom"/>
</dbReference>